<keyword evidence="2" id="KW-1185">Reference proteome</keyword>
<dbReference type="RefSeq" id="WP_266130349.1">
    <property type="nucleotide sequence ID" value="NZ_JAPKMY010000004.1"/>
</dbReference>
<reference evidence="1" key="1">
    <citation type="submission" date="2022-11" db="EMBL/GenBank/DDBJ databases">
        <title>Biodiversity and phylogenetic relationships of bacteria.</title>
        <authorList>
            <person name="Machado R.A.R."/>
            <person name="Bhat A."/>
            <person name="Loulou A."/>
            <person name="Kallel S."/>
        </authorList>
    </citation>
    <scope>NUCLEOTIDE SEQUENCE</scope>
    <source>
        <strain evidence="1">A-IN1</strain>
    </source>
</reference>
<accession>A0A9X3DU89</accession>
<gene>
    <name evidence="1" type="ORF">OSH00_10240</name>
</gene>
<organism evidence="1 2">
    <name type="scientific">Acinetobacter nematophilus</name>
    <dbReference type="NCBI Taxonomy" id="2994642"/>
    <lineage>
        <taxon>Bacteria</taxon>
        <taxon>Pseudomonadati</taxon>
        <taxon>Pseudomonadota</taxon>
        <taxon>Gammaproteobacteria</taxon>
        <taxon>Moraxellales</taxon>
        <taxon>Moraxellaceae</taxon>
        <taxon>Acinetobacter</taxon>
    </lineage>
</organism>
<evidence type="ECO:0000313" key="2">
    <source>
        <dbReference type="Proteomes" id="UP001146019"/>
    </source>
</evidence>
<dbReference type="Proteomes" id="UP001146019">
    <property type="component" value="Unassembled WGS sequence"/>
</dbReference>
<protein>
    <submittedName>
        <fullName evidence="1">Inovirus-type Gp2 protein</fullName>
    </submittedName>
</protein>
<name>A0A9X3DU89_9GAMM</name>
<sequence>MLSFDLSHQAAVLSAINHFIELSLNFDISDRELVTFLEHLIPAFKAFDQDGVQYSASIQVFQNVVKLVDDARDARIFMDYLDQLSSNQIKEIRQTILKYRFAILEEIRQFRDQERENQKAFLEQVKTIIYDHYQVLLVRIDLGYLKTSMPAISIKDFYAHIISLIRFMKDKNGCFKHLLGYGLALEQGVTKGYHGHLLLIYNGSERNQDFVLANNVTNKWESITDNAGYGRHSNTMEIKEGYQAKGVLGVGMIKREHSLQVRNALKVAKYLVEPEKYGQMLLVKPVNRRSFFKGIYKPHGRQYQLKFESRLVDLLPDIIGNQEDIEWFHN</sequence>
<dbReference type="AlphaFoldDB" id="A0A9X3DU89"/>
<evidence type="ECO:0000313" key="1">
    <source>
        <dbReference type="EMBL" id="MCX5468125.1"/>
    </source>
</evidence>
<proteinExistence type="predicted"/>
<comment type="caution">
    <text evidence="1">The sequence shown here is derived from an EMBL/GenBank/DDBJ whole genome shotgun (WGS) entry which is preliminary data.</text>
</comment>
<dbReference type="EMBL" id="JAPKMY010000004">
    <property type="protein sequence ID" value="MCX5468125.1"/>
    <property type="molecule type" value="Genomic_DNA"/>
</dbReference>